<evidence type="ECO:0000313" key="2">
    <source>
        <dbReference type="EMBL" id="XBH07669.1"/>
    </source>
</evidence>
<dbReference type="AlphaFoldDB" id="A0AAU7CQI7"/>
<organism evidence="2">
    <name type="scientific">Singulisphaera sp. Ch08</name>
    <dbReference type="NCBI Taxonomy" id="3120278"/>
    <lineage>
        <taxon>Bacteria</taxon>
        <taxon>Pseudomonadati</taxon>
        <taxon>Planctomycetota</taxon>
        <taxon>Planctomycetia</taxon>
        <taxon>Isosphaerales</taxon>
        <taxon>Isosphaeraceae</taxon>
        <taxon>Singulisphaera</taxon>
    </lineage>
</organism>
<dbReference type="InterPro" id="IPR014710">
    <property type="entry name" value="RmlC-like_jellyroll"/>
</dbReference>
<evidence type="ECO:0000259" key="1">
    <source>
        <dbReference type="Pfam" id="PF07883"/>
    </source>
</evidence>
<dbReference type="Gene3D" id="2.60.120.10">
    <property type="entry name" value="Jelly Rolls"/>
    <property type="match status" value="1"/>
</dbReference>
<feature type="domain" description="Cupin type-2" evidence="1">
    <location>
        <begin position="47"/>
        <end position="97"/>
    </location>
</feature>
<proteinExistence type="predicted"/>
<dbReference type="SUPFAM" id="SSF51182">
    <property type="entry name" value="RmlC-like cupins"/>
    <property type="match status" value="1"/>
</dbReference>
<dbReference type="InterPro" id="IPR011051">
    <property type="entry name" value="RmlC_Cupin_sf"/>
</dbReference>
<name>A0AAU7CQI7_9BACT</name>
<protein>
    <submittedName>
        <fullName evidence="2">Cupin domain-containing protein</fullName>
    </submittedName>
</protein>
<reference evidence="2" key="1">
    <citation type="submission" date="2024-05" db="EMBL/GenBank/DDBJ databases">
        <title>Planctomycetes of the genus Singulisphaera possess chitinolytic capabilities.</title>
        <authorList>
            <person name="Ivanova A."/>
        </authorList>
    </citation>
    <scope>NUCLEOTIDE SEQUENCE</scope>
    <source>
        <strain evidence="2">Ch08T</strain>
    </source>
</reference>
<dbReference type="CDD" id="cd20295">
    <property type="entry name" value="cupin_Pac13-like"/>
    <property type="match status" value="1"/>
</dbReference>
<dbReference type="Pfam" id="PF07883">
    <property type="entry name" value="Cupin_2"/>
    <property type="match status" value="1"/>
</dbReference>
<dbReference type="InterPro" id="IPR013096">
    <property type="entry name" value="Cupin_2"/>
</dbReference>
<gene>
    <name evidence="2" type="ORF">V5E97_17015</name>
</gene>
<sequence>MHASAGRCHIVDFATIPGVPCPCGTARRAFSDVDDFPGTIHVTEISATAQRHYHRRLTETYYILECDPHATIQLDDDEVPLRPGVCVVIPPGVRHRAVGKMKVLIVVFPKFDPDDEWFD</sequence>
<dbReference type="EMBL" id="CP155447">
    <property type="protein sequence ID" value="XBH07669.1"/>
    <property type="molecule type" value="Genomic_DNA"/>
</dbReference>
<dbReference type="RefSeq" id="WP_406700509.1">
    <property type="nucleotide sequence ID" value="NZ_CP155447.1"/>
</dbReference>
<accession>A0AAU7CQI7</accession>